<proteinExistence type="predicted"/>
<sequence>MSLFLIDAFQIRSEEGRVDGFSRSNLNDEDKDKGYDDDDIHAAEESLEFLKNLTLARERLATAAEKTATSWPASNSVMIFSVNLSFGLFLWTARHSLNAN</sequence>
<evidence type="ECO:0000313" key="1">
    <source>
        <dbReference type="EMBL" id="KAL1884033.1"/>
    </source>
</evidence>
<dbReference type="Proteomes" id="UP001583177">
    <property type="component" value="Unassembled WGS sequence"/>
</dbReference>
<dbReference type="EMBL" id="JAWRVE010000001">
    <property type="protein sequence ID" value="KAL1884033.1"/>
    <property type="molecule type" value="Genomic_DNA"/>
</dbReference>
<evidence type="ECO:0000313" key="2">
    <source>
        <dbReference type="Proteomes" id="UP001583177"/>
    </source>
</evidence>
<accession>A0ABR3Y6V8</accession>
<comment type="caution">
    <text evidence="1">The sequence shown here is derived from an EMBL/GenBank/DDBJ whole genome shotgun (WGS) entry which is preliminary data.</text>
</comment>
<protein>
    <submittedName>
        <fullName evidence="1">Uncharacterized protein</fullName>
    </submittedName>
</protein>
<gene>
    <name evidence="1" type="ORF">Daus18300_000142</name>
</gene>
<name>A0ABR3Y6V8_9PEZI</name>
<organism evidence="1 2">
    <name type="scientific">Diaporthe australafricana</name>
    <dbReference type="NCBI Taxonomy" id="127596"/>
    <lineage>
        <taxon>Eukaryota</taxon>
        <taxon>Fungi</taxon>
        <taxon>Dikarya</taxon>
        <taxon>Ascomycota</taxon>
        <taxon>Pezizomycotina</taxon>
        <taxon>Sordariomycetes</taxon>
        <taxon>Sordariomycetidae</taxon>
        <taxon>Diaporthales</taxon>
        <taxon>Diaporthaceae</taxon>
        <taxon>Diaporthe</taxon>
    </lineage>
</organism>
<keyword evidence="2" id="KW-1185">Reference proteome</keyword>
<reference evidence="1 2" key="1">
    <citation type="journal article" date="2024" name="IMA Fungus">
        <title>IMA Genome - F19 : A genome assembly and annotation guide to empower mycologists, including annotated draft genome sequences of Ceratocystis pirilliformis, Diaporthe australafricana, Fusarium ophioides, Paecilomyces lecythidis, and Sporothrix stenoceras.</title>
        <authorList>
            <person name="Aylward J."/>
            <person name="Wilson A.M."/>
            <person name="Visagie C.M."/>
            <person name="Spraker J."/>
            <person name="Barnes I."/>
            <person name="Buitendag C."/>
            <person name="Ceriani C."/>
            <person name="Del Mar Angel L."/>
            <person name="du Plessis D."/>
            <person name="Fuchs T."/>
            <person name="Gasser K."/>
            <person name="Kramer D."/>
            <person name="Li W."/>
            <person name="Munsamy K."/>
            <person name="Piso A."/>
            <person name="Price J.L."/>
            <person name="Sonnekus B."/>
            <person name="Thomas C."/>
            <person name="van der Nest A."/>
            <person name="van Dijk A."/>
            <person name="van Heerden A."/>
            <person name="van Vuuren N."/>
            <person name="Yilmaz N."/>
            <person name="Duong T.A."/>
            <person name="van der Merwe N.A."/>
            <person name="Wingfield M.J."/>
            <person name="Wingfield B.D."/>
        </authorList>
    </citation>
    <scope>NUCLEOTIDE SEQUENCE [LARGE SCALE GENOMIC DNA]</scope>
    <source>
        <strain evidence="1 2">CMW 18300</strain>
    </source>
</reference>